<organism evidence="9 10">
    <name type="scientific">Fusarium oxysporum f. sp. cubense</name>
    <dbReference type="NCBI Taxonomy" id="61366"/>
    <lineage>
        <taxon>Eukaryota</taxon>
        <taxon>Fungi</taxon>
        <taxon>Dikarya</taxon>
        <taxon>Ascomycota</taxon>
        <taxon>Pezizomycotina</taxon>
        <taxon>Sordariomycetes</taxon>
        <taxon>Hypocreomycetidae</taxon>
        <taxon>Hypocreales</taxon>
        <taxon>Nectriaceae</taxon>
        <taxon>Fusarium</taxon>
        <taxon>Fusarium oxysporum species complex</taxon>
    </lineage>
</organism>
<evidence type="ECO:0000256" key="7">
    <source>
        <dbReference type="SAM" id="Phobius"/>
    </source>
</evidence>
<dbReference type="InterPro" id="IPR036259">
    <property type="entry name" value="MFS_trans_sf"/>
</dbReference>
<evidence type="ECO:0000256" key="3">
    <source>
        <dbReference type="ARBA" id="ARBA00022692"/>
    </source>
</evidence>
<feature type="transmembrane region" description="Helical" evidence="7">
    <location>
        <begin position="120"/>
        <end position="139"/>
    </location>
</feature>
<dbReference type="PANTHER" id="PTHR23502:SF51">
    <property type="entry name" value="QUINIDINE RESISTANCE PROTEIN 1-RELATED"/>
    <property type="match status" value="1"/>
</dbReference>
<keyword evidence="5 7" id="KW-0472">Membrane</keyword>
<dbReference type="Gene3D" id="1.20.1250.20">
    <property type="entry name" value="MFS general substrate transporter like domains"/>
    <property type="match status" value="1"/>
</dbReference>
<evidence type="ECO:0000256" key="2">
    <source>
        <dbReference type="ARBA" id="ARBA00022448"/>
    </source>
</evidence>
<dbReference type="InterPro" id="IPR011701">
    <property type="entry name" value="MFS"/>
</dbReference>
<comment type="caution">
    <text evidence="9">The sequence shown here is derived from an EMBL/GenBank/DDBJ whole genome shotgun (WGS) entry which is preliminary data.</text>
</comment>
<proteinExistence type="predicted"/>
<protein>
    <recommendedName>
        <fullName evidence="8">Major facilitator superfamily (MFS) profile domain-containing protein</fullName>
    </recommendedName>
</protein>
<dbReference type="Proteomes" id="UP000321331">
    <property type="component" value="Unassembled WGS sequence"/>
</dbReference>
<feature type="transmembrane region" description="Helical" evidence="7">
    <location>
        <begin position="384"/>
        <end position="407"/>
    </location>
</feature>
<dbReference type="EMBL" id="VMNF01000008">
    <property type="protein sequence ID" value="TXC02401.1"/>
    <property type="molecule type" value="Genomic_DNA"/>
</dbReference>
<feature type="domain" description="Major facilitator superfamily (MFS) profile" evidence="8">
    <location>
        <begin position="54"/>
        <end position="514"/>
    </location>
</feature>
<evidence type="ECO:0000313" key="9">
    <source>
        <dbReference type="EMBL" id="TXC02401.1"/>
    </source>
</evidence>
<sequence length="521" mass="56200">MATPNAILTPHSPALASAATKELKDDAPDAIELGAPVQRRENKSIFSRWQKRWISLITSFAAMFSTLSTFVYLPALTPISRDLSVSITLMNLTVTSYLVVAGIAPAFIGDIADQSGRKPVYILMFLFMLAANLGMANLTAWSVLLVLRMILSAGASGTVSVAYGVVADITTAGERGSFIGTIFLFTTMAPSLGPVLGGILAEKLGWRWIFWFLSILTGGTLVILALLLPETQRKIVGDGSLPARGIYWSVVSPKASRSTRQSQGDAEPREKRGCRFPNPLTCLPVLMDKGSLFSILIGALQYVNVMTLQTSLASLSIEIYNLNYLQAGLIYIPCGVCSAVSAKVTGKYIDWNFRRTRHRLGVEDARGVGDIEGFPLEHTRLEGAYLLTIICTLTTVGYGLIVEFKTVRSSSSYSPSRTHTAKHISSMLAMQALAGLTAGALFTMTATLITDYNTHRSATAQAASNLIRCVGAGAGTASFEPLIRAIGSGWAFAIYAILVLLQVPLIWGLKRNGMAWRSRNK</sequence>
<dbReference type="InterPro" id="IPR020846">
    <property type="entry name" value="MFS_dom"/>
</dbReference>
<comment type="subcellular location">
    <subcellularLocation>
        <location evidence="1">Membrane</location>
        <topology evidence="1">Multi-pass membrane protein</topology>
    </subcellularLocation>
</comment>
<keyword evidence="3 7" id="KW-0812">Transmembrane</keyword>
<evidence type="ECO:0000256" key="1">
    <source>
        <dbReference type="ARBA" id="ARBA00004141"/>
    </source>
</evidence>
<evidence type="ECO:0000256" key="5">
    <source>
        <dbReference type="ARBA" id="ARBA00023136"/>
    </source>
</evidence>
<feature type="transmembrane region" description="Helical" evidence="7">
    <location>
        <begin position="178"/>
        <end position="196"/>
    </location>
</feature>
<feature type="transmembrane region" description="Helical" evidence="7">
    <location>
        <begin position="489"/>
        <end position="509"/>
    </location>
</feature>
<feature type="transmembrane region" description="Helical" evidence="7">
    <location>
        <begin position="145"/>
        <end position="166"/>
    </location>
</feature>
<dbReference type="GO" id="GO:0022857">
    <property type="term" value="F:transmembrane transporter activity"/>
    <property type="evidence" value="ECO:0007669"/>
    <property type="project" value="InterPro"/>
</dbReference>
<keyword evidence="4 7" id="KW-1133">Transmembrane helix</keyword>
<evidence type="ECO:0000313" key="10">
    <source>
        <dbReference type="Proteomes" id="UP000321331"/>
    </source>
</evidence>
<evidence type="ECO:0000256" key="4">
    <source>
        <dbReference type="ARBA" id="ARBA00022989"/>
    </source>
</evidence>
<dbReference type="PANTHER" id="PTHR23502">
    <property type="entry name" value="MAJOR FACILITATOR SUPERFAMILY"/>
    <property type="match status" value="1"/>
</dbReference>
<feature type="transmembrane region" description="Helical" evidence="7">
    <location>
        <begin position="53"/>
        <end position="73"/>
    </location>
</feature>
<keyword evidence="2" id="KW-0813">Transport</keyword>
<dbReference type="Pfam" id="PF07690">
    <property type="entry name" value="MFS_1"/>
    <property type="match status" value="1"/>
</dbReference>
<evidence type="ECO:0000259" key="8">
    <source>
        <dbReference type="PROSITE" id="PS50850"/>
    </source>
</evidence>
<feature type="transmembrane region" description="Helical" evidence="7">
    <location>
        <begin position="85"/>
        <end position="108"/>
    </location>
</feature>
<evidence type="ECO:0000256" key="6">
    <source>
        <dbReference type="ARBA" id="ARBA00023180"/>
    </source>
</evidence>
<dbReference type="PROSITE" id="PS50850">
    <property type="entry name" value="MFS"/>
    <property type="match status" value="1"/>
</dbReference>
<gene>
    <name evidence="9" type="ORF">FocTR4_00014727</name>
</gene>
<dbReference type="AlphaFoldDB" id="A0A5C6SY13"/>
<name>A0A5C6SY13_FUSOC</name>
<feature type="transmembrane region" description="Helical" evidence="7">
    <location>
        <begin position="208"/>
        <end position="228"/>
    </location>
</feature>
<feature type="transmembrane region" description="Helical" evidence="7">
    <location>
        <begin position="428"/>
        <end position="449"/>
    </location>
</feature>
<dbReference type="GO" id="GO:0005886">
    <property type="term" value="C:plasma membrane"/>
    <property type="evidence" value="ECO:0007669"/>
    <property type="project" value="TreeGrafter"/>
</dbReference>
<reference evidence="9 10" key="1">
    <citation type="submission" date="2019-07" db="EMBL/GenBank/DDBJ databases">
        <title>The First High-Quality Draft Genome Sequence of the Causal Agent of the Current Panama Disease Epidemic.</title>
        <authorList>
            <person name="Warmington R.J."/>
            <person name="Kay W."/>
            <person name="Jeffries A."/>
            <person name="Bebber D."/>
            <person name="Moore K."/>
            <person name="Studholme D.J."/>
        </authorList>
    </citation>
    <scope>NUCLEOTIDE SEQUENCE [LARGE SCALE GENOMIC DNA]</scope>
    <source>
        <strain evidence="9 10">TR4</strain>
    </source>
</reference>
<dbReference type="SUPFAM" id="SSF103473">
    <property type="entry name" value="MFS general substrate transporter"/>
    <property type="match status" value="1"/>
</dbReference>
<accession>A0A5C6SY13</accession>
<keyword evidence="6" id="KW-0325">Glycoprotein</keyword>